<dbReference type="InterPro" id="IPR016187">
    <property type="entry name" value="CTDL_fold"/>
</dbReference>
<dbReference type="Proteomes" id="UP000295293">
    <property type="component" value="Unassembled WGS sequence"/>
</dbReference>
<feature type="domain" description="Sulfatase-modifying factor enzyme-like" evidence="2">
    <location>
        <begin position="356"/>
        <end position="645"/>
    </location>
</feature>
<dbReference type="InterPro" id="IPR011600">
    <property type="entry name" value="Pept_C14_caspase"/>
</dbReference>
<comment type="caution">
    <text evidence="3">The sequence shown here is derived from an EMBL/GenBank/DDBJ whole genome shotgun (WGS) entry which is preliminary data.</text>
</comment>
<organism evidence="3 4">
    <name type="scientific">Tahibacter aquaticus</name>
    <dbReference type="NCBI Taxonomy" id="520092"/>
    <lineage>
        <taxon>Bacteria</taxon>
        <taxon>Pseudomonadati</taxon>
        <taxon>Pseudomonadota</taxon>
        <taxon>Gammaproteobacteria</taxon>
        <taxon>Lysobacterales</taxon>
        <taxon>Rhodanobacteraceae</taxon>
        <taxon>Tahibacter</taxon>
    </lineage>
</organism>
<dbReference type="SUPFAM" id="SSF56436">
    <property type="entry name" value="C-type lectin-like"/>
    <property type="match status" value="1"/>
</dbReference>
<evidence type="ECO:0000313" key="3">
    <source>
        <dbReference type="EMBL" id="TDR42032.1"/>
    </source>
</evidence>
<dbReference type="PANTHER" id="PTHR22576:SF37">
    <property type="entry name" value="MUCOSA-ASSOCIATED LYMPHOID TISSUE LYMPHOMA TRANSLOCATION PROTEIN 1"/>
    <property type="match status" value="1"/>
</dbReference>
<evidence type="ECO:0000313" key="4">
    <source>
        <dbReference type="Proteomes" id="UP000295293"/>
    </source>
</evidence>
<gene>
    <name evidence="3" type="ORF">DFR29_10988</name>
</gene>
<protein>
    <submittedName>
        <fullName evidence="3">Formylglycine-generating enzyme required for sulfatase activity</fullName>
    </submittedName>
</protein>
<dbReference type="InterPro" id="IPR042095">
    <property type="entry name" value="SUMF_sf"/>
</dbReference>
<keyword evidence="4" id="KW-1185">Reference proteome</keyword>
<dbReference type="InterPro" id="IPR029030">
    <property type="entry name" value="Caspase-like_dom_sf"/>
</dbReference>
<proteinExistence type="predicted"/>
<dbReference type="Gene3D" id="3.90.1580.10">
    <property type="entry name" value="paralog of FGE (formylglycine-generating enzyme)"/>
    <property type="match status" value="1"/>
</dbReference>
<evidence type="ECO:0000259" key="1">
    <source>
        <dbReference type="Pfam" id="PF00656"/>
    </source>
</evidence>
<feature type="domain" description="Peptidase C14 caspase" evidence="1">
    <location>
        <begin position="24"/>
        <end position="236"/>
    </location>
</feature>
<dbReference type="InterPro" id="IPR052039">
    <property type="entry name" value="Caspase-related_regulators"/>
</dbReference>
<dbReference type="AlphaFoldDB" id="A0A4R6YUK4"/>
<dbReference type="EMBL" id="SNZH01000009">
    <property type="protein sequence ID" value="TDR42032.1"/>
    <property type="molecule type" value="Genomic_DNA"/>
</dbReference>
<dbReference type="GO" id="GO:0004197">
    <property type="term" value="F:cysteine-type endopeptidase activity"/>
    <property type="evidence" value="ECO:0007669"/>
    <property type="project" value="InterPro"/>
</dbReference>
<name>A0A4R6YUK4_9GAMM</name>
<dbReference type="OrthoDB" id="9768004at2"/>
<dbReference type="InterPro" id="IPR005532">
    <property type="entry name" value="SUMF_dom"/>
</dbReference>
<dbReference type="RefSeq" id="WP_133819526.1">
    <property type="nucleotide sequence ID" value="NZ_SNZH01000009.1"/>
</dbReference>
<sequence length="648" mass="69898">MKPGIAANLFWIVLLSLPAWSAERVALVMGNGAYAETALRNPRNDASDVAARLELLGFAVTRAIDLDSAAMQRQVGDFHARLQPGSIAVFYYSGHGVEIGGRNYLLPVDNAGLRSAGDVAGRSLDLRRVVEGMQVSGSLLNLVILDACRDNPLPSALRSGSRGLAAMDAQRGTLIAYATRAGATAADGDGRNSPYTRALLKMLAIPDLEITQLFNRIGMEVSTQTRGAQVPWFSSSPVPSIALAASRQSSPAAAAEGTLRITVEPADAQIHLDGRPIGSGAQTVQALAPNSKHRIEARKPGLQSQVVTALIKSRAVTEVHLRLPAHDAPAASVRAEAAAGTLPAGLRDPLKSGGQGPEMVLIRGASYQRGNPRGDSDEQPARTVSLATFAIGKYEVTVAEYRRYAESRGLTTAPDDEQRRRVAHFVANSAIDDLDELRQTSACYAYDEQRGNWWWQVGLSWHTTGYDQAETYPVVCVNKDEAQNYATWLSAQTGRKYRLPSEAELEFVIRAGSTTSLPWGDDPAQACAYANIADQSKLEPYSWGPGSVACTDGAWYVRSVGSYRPNALGLYDTIGNVWEWTEDCYAENYRAAPTDGKPFVQRGCNRGVVRGGGFDSGPDQMRPANRRFVYHENGGRAQSVGFRVVAEM</sequence>
<reference evidence="3 4" key="1">
    <citation type="submission" date="2019-03" db="EMBL/GenBank/DDBJ databases">
        <title>Genomic Encyclopedia of Type Strains, Phase IV (KMG-IV): sequencing the most valuable type-strain genomes for metagenomic binning, comparative biology and taxonomic classification.</title>
        <authorList>
            <person name="Goeker M."/>
        </authorList>
    </citation>
    <scope>NUCLEOTIDE SEQUENCE [LARGE SCALE GENOMIC DNA]</scope>
    <source>
        <strain evidence="3 4">DSM 21667</strain>
    </source>
</reference>
<dbReference type="Gene3D" id="3.40.50.1460">
    <property type="match status" value="1"/>
</dbReference>
<dbReference type="GO" id="GO:0006508">
    <property type="term" value="P:proteolysis"/>
    <property type="evidence" value="ECO:0007669"/>
    <property type="project" value="InterPro"/>
</dbReference>
<evidence type="ECO:0000259" key="2">
    <source>
        <dbReference type="Pfam" id="PF03781"/>
    </source>
</evidence>
<dbReference type="PANTHER" id="PTHR22576">
    <property type="entry name" value="MUCOSA ASSOCIATED LYMPHOID TISSUE LYMPHOMA TRANSLOCATION PROTEIN 1/PARACASPASE"/>
    <property type="match status" value="1"/>
</dbReference>
<dbReference type="SUPFAM" id="SSF52129">
    <property type="entry name" value="Caspase-like"/>
    <property type="match status" value="1"/>
</dbReference>
<dbReference type="Pfam" id="PF03781">
    <property type="entry name" value="FGE-sulfatase"/>
    <property type="match status" value="1"/>
</dbReference>
<dbReference type="Pfam" id="PF00656">
    <property type="entry name" value="Peptidase_C14"/>
    <property type="match status" value="1"/>
</dbReference>
<accession>A0A4R6YUK4</accession>